<dbReference type="PANTHER" id="PTHR11079">
    <property type="entry name" value="CYTOSINE DEAMINASE FAMILY MEMBER"/>
    <property type="match status" value="1"/>
</dbReference>
<feature type="chain" id="PRO_5004651942" evidence="1">
    <location>
        <begin position="21"/>
        <end position="214"/>
    </location>
</feature>
<evidence type="ECO:0000256" key="1">
    <source>
        <dbReference type="SAM" id="SignalP"/>
    </source>
</evidence>
<reference evidence="3 4" key="1">
    <citation type="journal article" date="2013" name="PLoS Genet.">
        <title>The genome and development-dependent transcriptomes of Pyronema confluens: a window into fungal evolution.</title>
        <authorList>
            <person name="Traeger S."/>
            <person name="Altegoer F."/>
            <person name="Freitag M."/>
            <person name="Gabaldon T."/>
            <person name="Kempken F."/>
            <person name="Kumar A."/>
            <person name="Marcet-Houben M."/>
            <person name="Poggeler S."/>
            <person name="Stajich J.E."/>
            <person name="Nowrousian M."/>
        </authorList>
    </citation>
    <scope>NUCLEOTIDE SEQUENCE [LARGE SCALE GENOMIC DNA]</scope>
    <source>
        <strain evidence="4">CBS 100304</strain>
        <tissue evidence="3">Vegetative mycelium</tissue>
    </source>
</reference>
<dbReference type="STRING" id="1076935.U4LF03"/>
<gene>
    <name evidence="3" type="ORF">PCON_08637</name>
</gene>
<dbReference type="EMBL" id="HF935441">
    <property type="protein sequence ID" value="CCX30438.1"/>
    <property type="molecule type" value="Genomic_DNA"/>
</dbReference>
<accession>U4LF03</accession>
<dbReference type="eggNOG" id="ENOG502S6ZM">
    <property type="taxonomic scope" value="Eukaryota"/>
</dbReference>
<sequence length="214" mass="23788">MHFSTLSNIVLFLQICFVLASNAPMEISQEMREHFMRETFTALGSPCPRYPFGTVIVNHTATPPKIICKGHNMNNIHNAYPQLHGEMAAIIECTKVLGTSGGWKDLSLYTNAEACPMCASAIRWAGFKEYIYGTSIKTLIDHNWVQIEISSHEVFQKSETLKSETAIIGSVLTSETDPLFAWQFSAHGQCPHGCMEVPRPGRGRCVPEDIGLEL</sequence>
<dbReference type="GO" id="GO:0002100">
    <property type="term" value="P:tRNA wobble adenosine to inosine editing"/>
    <property type="evidence" value="ECO:0007669"/>
    <property type="project" value="TreeGrafter"/>
</dbReference>
<dbReference type="SUPFAM" id="SSF53927">
    <property type="entry name" value="Cytidine deaminase-like"/>
    <property type="match status" value="1"/>
</dbReference>
<evidence type="ECO:0000313" key="4">
    <source>
        <dbReference type="Proteomes" id="UP000018144"/>
    </source>
</evidence>
<feature type="signal peptide" evidence="1">
    <location>
        <begin position="1"/>
        <end position="20"/>
    </location>
</feature>
<proteinExistence type="predicted"/>
<dbReference type="AlphaFoldDB" id="U4LF03"/>
<keyword evidence="4" id="KW-1185">Reference proteome</keyword>
<evidence type="ECO:0000259" key="2">
    <source>
        <dbReference type="PROSITE" id="PS51747"/>
    </source>
</evidence>
<evidence type="ECO:0000313" key="3">
    <source>
        <dbReference type="EMBL" id="CCX30438.1"/>
    </source>
</evidence>
<dbReference type="PANTHER" id="PTHR11079:SF203">
    <property type="entry name" value="CMP_DCMP-TYPE DEAMINASE DOMAIN-CONTAINING PROTEIN"/>
    <property type="match status" value="1"/>
</dbReference>
<dbReference type="PROSITE" id="PS51747">
    <property type="entry name" value="CYT_DCMP_DEAMINASES_2"/>
    <property type="match status" value="1"/>
</dbReference>
<dbReference type="GO" id="GO:0052717">
    <property type="term" value="F:tRNA-specific adenosine-34 deaminase activity"/>
    <property type="evidence" value="ECO:0007669"/>
    <property type="project" value="TreeGrafter"/>
</dbReference>
<dbReference type="InterPro" id="IPR016193">
    <property type="entry name" value="Cytidine_deaminase-like"/>
</dbReference>
<name>U4LF03_PYROM</name>
<feature type="domain" description="CMP/dCMP-type deaminase" evidence="2">
    <location>
        <begin position="29"/>
        <end position="147"/>
    </location>
</feature>
<organism evidence="3 4">
    <name type="scientific">Pyronema omphalodes (strain CBS 100304)</name>
    <name type="common">Pyronema confluens</name>
    <dbReference type="NCBI Taxonomy" id="1076935"/>
    <lineage>
        <taxon>Eukaryota</taxon>
        <taxon>Fungi</taxon>
        <taxon>Dikarya</taxon>
        <taxon>Ascomycota</taxon>
        <taxon>Pezizomycotina</taxon>
        <taxon>Pezizomycetes</taxon>
        <taxon>Pezizales</taxon>
        <taxon>Pyronemataceae</taxon>
        <taxon>Pyronema</taxon>
    </lineage>
</organism>
<dbReference type="Pfam" id="PF00383">
    <property type="entry name" value="dCMP_cyt_deam_1"/>
    <property type="match status" value="1"/>
</dbReference>
<dbReference type="CDD" id="cd01285">
    <property type="entry name" value="nucleoside_deaminase"/>
    <property type="match status" value="1"/>
</dbReference>
<dbReference type="InterPro" id="IPR002125">
    <property type="entry name" value="CMP_dCMP_dom"/>
</dbReference>
<keyword evidence="1" id="KW-0732">Signal</keyword>
<dbReference type="OrthoDB" id="408702at2759"/>
<dbReference type="Proteomes" id="UP000018144">
    <property type="component" value="Unassembled WGS sequence"/>
</dbReference>
<protein>
    <submittedName>
        <fullName evidence="3">Similar to Guanine deaminase acc. no. O34598</fullName>
    </submittedName>
</protein>
<dbReference type="Gene3D" id="3.40.140.10">
    <property type="entry name" value="Cytidine Deaminase, domain 2"/>
    <property type="match status" value="1"/>
</dbReference>